<evidence type="ECO:0000256" key="1">
    <source>
        <dbReference type="SAM" id="MobiDB-lite"/>
    </source>
</evidence>
<sequence length="201" mass="21711">MFGHQCLFFRMGAFHPTDPPILFRRRHTPELHLHPLPDFPTPCFSTPPPPPNVPFNFSDIPSGLPLPLTIPQPHPTPFAPPFGLLSPPNTPCATPCATPFAPDQHHQQAAWHGPHGLPQRAHAPPHSHPPAAAAGVFFPAGAASPAELQPAAPAAPPEQLCGLPSSARRHPRYWMYARPGEQRAAFAGRRSCAREMGGQRG</sequence>
<dbReference type="Proteomes" id="UP000572817">
    <property type="component" value="Unassembled WGS sequence"/>
</dbReference>
<reference evidence="2" key="1">
    <citation type="submission" date="2020-04" db="EMBL/GenBank/DDBJ databases">
        <title>Genome Assembly and Annotation of Botryosphaeria dothidea sdau 11-99, a Latent Pathogen of Apple Fruit Ring Rot in China.</title>
        <authorList>
            <person name="Yu C."/>
            <person name="Diao Y."/>
            <person name="Lu Q."/>
            <person name="Zhao J."/>
            <person name="Cui S."/>
            <person name="Peng C."/>
            <person name="He B."/>
            <person name="Liu H."/>
        </authorList>
    </citation>
    <scope>NUCLEOTIDE SEQUENCE [LARGE SCALE GENOMIC DNA]</scope>
    <source>
        <strain evidence="2">Sdau11-99</strain>
    </source>
</reference>
<evidence type="ECO:0000313" key="2">
    <source>
        <dbReference type="EMBL" id="KAF4311872.1"/>
    </source>
</evidence>
<accession>A0A8H4J4X2</accession>
<keyword evidence="3" id="KW-1185">Reference proteome</keyword>
<proteinExistence type="predicted"/>
<protein>
    <submittedName>
        <fullName evidence="2">Uncharacterized protein</fullName>
    </submittedName>
</protein>
<organism evidence="2 3">
    <name type="scientific">Botryosphaeria dothidea</name>
    <dbReference type="NCBI Taxonomy" id="55169"/>
    <lineage>
        <taxon>Eukaryota</taxon>
        <taxon>Fungi</taxon>
        <taxon>Dikarya</taxon>
        <taxon>Ascomycota</taxon>
        <taxon>Pezizomycotina</taxon>
        <taxon>Dothideomycetes</taxon>
        <taxon>Dothideomycetes incertae sedis</taxon>
        <taxon>Botryosphaeriales</taxon>
        <taxon>Botryosphaeriaceae</taxon>
        <taxon>Botryosphaeria</taxon>
    </lineage>
</organism>
<feature type="compositionally biased region" description="Low complexity" evidence="1">
    <location>
        <begin position="121"/>
        <end position="134"/>
    </location>
</feature>
<gene>
    <name evidence="2" type="ORF">GTA08_BOTSDO12678</name>
</gene>
<evidence type="ECO:0000313" key="3">
    <source>
        <dbReference type="Proteomes" id="UP000572817"/>
    </source>
</evidence>
<comment type="caution">
    <text evidence="2">The sequence shown here is derived from an EMBL/GenBank/DDBJ whole genome shotgun (WGS) entry which is preliminary data.</text>
</comment>
<feature type="region of interest" description="Disordered" evidence="1">
    <location>
        <begin position="101"/>
        <end position="134"/>
    </location>
</feature>
<name>A0A8H4J4X2_9PEZI</name>
<dbReference type="AlphaFoldDB" id="A0A8H4J4X2"/>
<dbReference type="EMBL" id="WWBZ02000008">
    <property type="protein sequence ID" value="KAF4311872.1"/>
    <property type="molecule type" value="Genomic_DNA"/>
</dbReference>